<evidence type="ECO:0000256" key="1">
    <source>
        <dbReference type="SAM" id="MobiDB-lite"/>
    </source>
</evidence>
<reference evidence="2 3" key="1">
    <citation type="journal article" date="2005" name="PLoS Biol.">
        <title>The genomes of Oryza sativa: a history of duplications.</title>
        <authorList>
            <person name="Yu J."/>
            <person name="Wang J."/>
            <person name="Lin W."/>
            <person name="Li S."/>
            <person name="Li H."/>
            <person name="Zhou J."/>
            <person name="Ni P."/>
            <person name="Dong W."/>
            <person name="Hu S."/>
            <person name="Zeng C."/>
            <person name="Zhang J."/>
            <person name="Zhang Y."/>
            <person name="Li R."/>
            <person name="Xu Z."/>
            <person name="Li S."/>
            <person name="Li X."/>
            <person name="Zheng H."/>
            <person name="Cong L."/>
            <person name="Lin L."/>
            <person name="Yin J."/>
            <person name="Geng J."/>
            <person name="Li G."/>
            <person name="Shi J."/>
            <person name="Liu J."/>
            <person name="Lv H."/>
            <person name="Li J."/>
            <person name="Wang J."/>
            <person name="Deng Y."/>
            <person name="Ran L."/>
            <person name="Shi X."/>
            <person name="Wang X."/>
            <person name="Wu Q."/>
            <person name="Li C."/>
            <person name="Ren X."/>
            <person name="Wang J."/>
            <person name="Wang X."/>
            <person name="Li D."/>
            <person name="Liu D."/>
            <person name="Zhang X."/>
            <person name="Ji Z."/>
            <person name="Zhao W."/>
            <person name="Sun Y."/>
            <person name="Zhang Z."/>
            <person name="Bao J."/>
            <person name="Han Y."/>
            <person name="Dong L."/>
            <person name="Ji J."/>
            <person name="Chen P."/>
            <person name="Wu S."/>
            <person name="Liu J."/>
            <person name="Xiao Y."/>
            <person name="Bu D."/>
            <person name="Tan J."/>
            <person name="Yang L."/>
            <person name="Ye C."/>
            <person name="Zhang J."/>
            <person name="Xu J."/>
            <person name="Zhou Y."/>
            <person name="Yu Y."/>
            <person name="Zhang B."/>
            <person name="Zhuang S."/>
            <person name="Wei H."/>
            <person name="Liu B."/>
            <person name="Lei M."/>
            <person name="Yu H."/>
            <person name="Li Y."/>
            <person name="Xu H."/>
            <person name="Wei S."/>
            <person name="He X."/>
            <person name="Fang L."/>
            <person name="Zhang Z."/>
            <person name="Zhang Y."/>
            <person name="Huang X."/>
            <person name="Su Z."/>
            <person name="Tong W."/>
            <person name="Li J."/>
            <person name="Tong Z."/>
            <person name="Li S."/>
            <person name="Ye J."/>
            <person name="Wang L."/>
            <person name="Fang L."/>
            <person name="Lei T."/>
            <person name="Chen C."/>
            <person name="Chen H."/>
            <person name="Xu Z."/>
            <person name="Li H."/>
            <person name="Huang H."/>
            <person name="Zhang F."/>
            <person name="Xu H."/>
            <person name="Li N."/>
            <person name="Zhao C."/>
            <person name="Li S."/>
            <person name="Dong L."/>
            <person name="Huang Y."/>
            <person name="Li L."/>
            <person name="Xi Y."/>
            <person name="Qi Q."/>
            <person name="Li W."/>
            <person name="Zhang B."/>
            <person name="Hu W."/>
            <person name="Zhang Y."/>
            <person name="Tian X."/>
            <person name="Jiao Y."/>
            <person name="Liang X."/>
            <person name="Jin J."/>
            <person name="Gao L."/>
            <person name="Zheng W."/>
            <person name="Hao B."/>
            <person name="Liu S."/>
            <person name="Wang W."/>
            <person name="Yuan L."/>
            <person name="Cao M."/>
            <person name="McDermott J."/>
            <person name="Samudrala R."/>
            <person name="Wang J."/>
            <person name="Wong G.K."/>
            <person name="Yang H."/>
        </authorList>
    </citation>
    <scope>NUCLEOTIDE SEQUENCE [LARGE SCALE GENOMIC DNA]</scope>
    <source>
        <strain evidence="3">cv. 93-11</strain>
    </source>
</reference>
<feature type="compositionally biased region" description="Basic residues" evidence="1">
    <location>
        <begin position="9"/>
        <end position="19"/>
    </location>
</feature>
<dbReference type="Proteomes" id="UP000007015">
    <property type="component" value="Chromosome 10"/>
</dbReference>
<sequence>MDPVNLNHSTRKSRSHPSRVSHQPPPSSRPQVAEGGQGSEQEKEGEAVGADAATAEEVEKERKRGAGAQTRASWGRGRRHGARRRRRRRGARRRQRGAVQGEESARKSPAQVESWVGEDWQSRKERWGRGMEG</sequence>
<proteinExistence type="predicted"/>
<feature type="compositionally biased region" description="Basic residues" evidence="1">
    <location>
        <begin position="76"/>
        <end position="96"/>
    </location>
</feature>
<dbReference type="AlphaFoldDB" id="A2Z800"/>
<dbReference type="EMBL" id="CM000135">
    <property type="protein sequence ID" value="EAY78734.1"/>
    <property type="molecule type" value="Genomic_DNA"/>
</dbReference>
<evidence type="ECO:0000313" key="2">
    <source>
        <dbReference type="EMBL" id="EAY78734.1"/>
    </source>
</evidence>
<name>A2Z800_ORYSI</name>
<keyword evidence="3" id="KW-1185">Reference proteome</keyword>
<gene>
    <name evidence="2" type="ORF">OsI_33839</name>
</gene>
<dbReference type="HOGENOM" id="CLU_1910119_0_0_1"/>
<protein>
    <submittedName>
        <fullName evidence="2">Uncharacterized protein</fullName>
    </submittedName>
</protein>
<feature type="compositionally biased region" description="Basic and acidic residues" evidence="1">
    <location>
        <begin position="120"/>
        <end position="133"/>
    </location>
</feature>
<dbReference type="Gramene" id="BGIOSGA031813-TA">
    <property type="protein sequence ID" value="BGIOSGA031813-PA"/>
    <property type="gene ID" value="BGIOSGA031813"/>
</dbReference>
<feature type="region of interest" description="Disordered" evidence="1">
    <location>
        <begin position="1"/>
        <end position="133"/>
    </location>
</feature>
<accession>A2Z800</accession>
<evidence type="ECO:0000313" key="3">
    <source>
        <dbReference type="Proteomes" id="UP000007015"/>
    </source>
</evidence>
<organism evidence="2 3">
    <name type="scientific">Oryza sativa subsp. indica</name>
    <name type="common">Rice</name>
    <dbReference type="NCBI Taxonomy" id="39946"/>
    <lineage>
        <taxon>Eukaryota</taxon>
        <taxon>Viridiplantae</taxon>
        <taxon>Streptophyta</taxon>
        <taxon>Embryophyta</taxon>
        <taxon>Tracheophyta</taxon>
        <taxon>Spermatophyta</taxon>
        <taxon>Magnoliopsida</taxon>
        <taxon>Liliopsida</taxon>
        <taxon>Poales</taxon>
        <taxon>Poaceae</taxon>
        <taxon>BOP clade</taxon>
        <taxon>Oryzoideae</taxon>
        <taxon>Oryzeae</taxon>
        <taxon>Oryzinae</taxon>
        <taxon>Oryza</taxon>
        <taxon>Oryza sativa</taxon>
    </lineage>
</organism>